<dbReference type="KEGG" id="pcon:B0A89_11605"/>
<dbReference type="GO" id="GO:0045936">
    <property type="term" value="P:negative regulation of phosphate metabolic process"/>
    <property type="evidence" value="ECO:0007669"/>
    <property type="project" value="InterPro"/>
</dbReference>
<gene>
    <name evidence="11" type="ORF">B0A89_11605</name>
</gene>
<dbReference type="Gene3D" id="1.20.58.220">
    <property type="entry name" value="Phosphate transport system protein phou homolog 2, domain 2"/>
    <property type="match status" value="2"/>
</dbReference>
<evidence type="ECO:0000256" key="3">
    <source>
        <dbReference type="ARBA" id="ARBA00011738"/>
    </source>
</evidence>
<dbReference type="InterPro" id="IPR026022">
    <property type="entry name" value="PhoU_dom"/>
</dbReference>
<evidence type="ECO:0000256" key="2">
    <source>
        <dbReference type="ARBA" id="ARBA00008107"/>
    </source>
</evidence>
<dbReference type="STRING" id="1945662.B0A89_11605"/>
<dbReference type="PANTHER" id="PTHR42930">
    <property type="entry name" value="PHOSPHATE-SPECIFIC TRANSPORT SYSTEM ACCESSORY PROTEIN PHOU"/>
    <property type="match status" value="1"/>
</dbReference>
<evidence type="ECO:0000259" key="10">
    <source>
        <dbReference type="Pfam" id="PF01895"/>
    </source>
</evidence>
<evidence type="ECO:0000256" key="5">
    <source>
        <dbReference type="ARBA" id="ARBA00022490"/>
    </source>
</evidence>
<evidence type="ECO:0000256" key="4">
    <source>
        <dbReference type="ARBA" id="ARBA00022448"/>
    </source>
</evidence>
<comment type="subunit">
    <text evidence="3 8">Homodimer.</text>
</comment>
<dbReference type="Pfam" id="PF01895">
    <property type="entry name" value="PhoU"/>
    <property type="match status" value="2"/>
</dbReference>
<accession>A0A1W6CZ82</accession>
<keyword evidence="4 8" id="KW-0813">Transport</keyword>
<dbReference type="GO" id="GO:0030643">
    <property type="term" value="P:intracellular phosphate ion homeostasis"/>
    <property type="evidence" value="ECO:0007669"/>
    <property type="project" value="InterPro"/>
</dbReference>
<keyword evidence="12" id="KW-1185">Reference proteome</keyword>
<feature type="domain" description="PhoU" evidence="10">
    <location>
        <begin position="127"/>
        <end position="212"/>
    </location>
</feature>
<feature type="domain" description="PhoU" evidence="10">
    <location>
        <begin position="24"/>
        <end position="111"/>
    </location>
</feature>
<dbReference type="NCBIfam" id="TIGR02135">
    <property type="entry name" value="phoU_full"/>
    <property type="match status" value="1"/>
</dbReference>
<dbReference type="InterPro" id="IPR038078">
    <property type="entry name" value="PhoU-like_sf"/>
</dbReference>
<comment type="function">
    <text evidence="7 8">Plays a role in the regulation of phosphate uptake.</text>
</comment>
<keyword evidence="5 8" id="KW-0963">Cytoplasm</keyword>
<dbReference type="PANTHER" id="PTHR42930:SF3">
    <property type="entry name" value="PHOSPHATE-SPECIFIC TRANSPORT SYSTEM ACCESSORY PROTEIN PHOU"/>
    <property type="match status" value="1"/>
</dbReference>
<protein>
    <recommendedName>
        <fullName evidence="8">Phosphate-specific transport system accessory protein PhoU</fullName>
    </recommendedName>
</protein>
<reference evidence="11 12" key="1">
    <citation type="submission" date="2017-03" db="EMBL/GenBank/DDBJ databases">
        <title>Genome sequence of Paracoccus contaminans isolated from a water microcosm.</title>
        <authorList>
            <person name="Aurass P."/>
            <person name="Karste S."/>
            <person name="Trost E."/>
            <person name="Glaeser S.P."/>
            <person name="Kaempfer P."/>
            <person name="Flieger A."/>
        </authorList>
    </citation>
    <scope>NUCLEOTIDE SEQUENCE [LARGE SCALE GENOMIC DNA]</scope>
    <source>
        <strain evidence="12">RKI 16-01929T\LMG 29738T\CCM 8701T\CIP 111112T</strain>
    </source>
</reference>
<sequence length="251" mass="27514">MSTSDRHIASAFDRDLETVQALVIKMGGLVETAIVDAATALEARDDELAEDVRRRDRAVDALEAQVNEEAARLIALRAPNATDLRVVLTVIKIAGSLERVGDYAKNIAKRTNVLAHMPVIDGAGMALRRMSSTVEKMMKDALDSYVHRDAALAADVRARDLEVDQMYNALFREFLTYMMEDPRNITTCMHLHFIAKNIERMGDHATSIAEQVLYLVSGALPEEPRPKSESVIRPSIPSEPGGAAADRGAMG</sequence>
<dbReference type="InterPro" id="IPR028366">
    <property type="entry name" value="PhoU"/>
</dbReference>
<dbReference type="AlphaFoldDB" id="A0A1W6CZ82"/>
<dbReference type="PIRSF" id="PIRSF003107">
    <property type="entry name" value="PhoU"/>
    <property type="match status" value="1"/>
</dbReference>
<evidence type="ECO:0000256" key="7">
    <source>
        <dbReference type="ARBA" id="ARBA00056181"/>
    </source>
</evidence>
<evidence type="ECO:0000313" key="11">
    <source>
        <dbReference type="EMBL" id="ARJ70174.1"/>
    </source>
</evidence>
<evidence type="ECO:0000256" key="9">
    <source>
        <dbReference type="SAM" id="MobiDB-lite"/>
    </source>
</evidence>
<feature type="region of interest" description="Disordered" evidence="9">
    <location>
        <begin position="223"/>
        <end position="251"/>
    </location>
</feature>
<dbReference type="OrthoDB" id="9814256at2"/>
<evidence type="ECO:0000256" key="6">
    <source>
        <dbReference type="ARBA" id="ARBA00022592"/>
    </source>
</evidence>
<dbReference type="GO" id="GO:0005737">
    <property type="term" value="C:cytoplasm"/>
    <property type="evidence" value="ECO:0007669"/>
    <property type="project" value="UniProtKB-SubCell"/>
</dbReference>
<dbReference type="GO" id="GO:0006817">
    <property type="term" value="P:phosphate ion transport"/>
    <property type="evidence" value="ECO:0007669"/>
    <property type="project" value="UniProtKB-KW"/>
</dbReference>
<dbReference type="FunFam" id="1.20.58.220:FF:000004">
    <property type="entry name" value="Phosphate-specific transport system accessory protein PhoU"/>
    <property type="match status" value="1"/>
</dbReference>
<proteinExistence type="inferred from homology"/>
<evidence type="ECO:0000256" key="8">
    <source>
        <dbReference type="PIRNR" id="PIRNR003107"/>
    </source>
</evidence>
<comment type="similarity">
    <text evidence="2 8">Belongs to the PhoU family.</text>
</comment>
<comment type="subcellular location">
    <subcellularLocation>
        <location evidence="1 8">Cytoplasm</location>
    </subcellularLocation>
</comment>
<dbReference type="EMBL" id="CP020612">
    <property type="protein sequence ID" value="ARJ70174.1"/>
    <property type="molecule type" value="Genomic_DNA"/>
</dbReference>
<evidence type="ECO:0000256" key="1">
    <source>
        <dbReference type="ARBA" id="ARBA00004496"/>
    </source>
</evidence>
<dbReference type="RefSeq" id="WP_085378290.1">
    <property type="nucleotide sequence ID" value="NZ_CP020612.1"/>
</dbReference>
<keyword evidence="6 8" id="KW-0592">Phosphate transport</keyword>
<dbReference type="SUPFAM" id="SSF109755">
    <property type="entry name" value="PhoU-like"/>
    <property type="match status" value="1"/>
</dbReference>
<organism evidence="11 12">
    <name type="scientific">Paracoccus contaminans</name>
    <dbReference type="NCBI Taxonomy" id="1945662"/>
    <lineage>
        <taxon>Bacteria</taxon>
        <taxon>Pseudomonadati</taxon>
        <taxon>Pseudomonadota</taxon>
        <taxon>Alphaproteobacteria</taxon>
        <taxon>Rhodobacterales</taxon>
        <taxon>Paracoccaceae</taxon>
        <taxon>Paracoccus</taxon>
    </lineage>
</organism>
<dbReference type="Proteomes" id="UP000193017">
    <property type="component" value="Chromosome"/>
</dbReference>
<evidence type="ECO:0000313" key="12">
    <source>
        <dbReference type="Proteomes" id="UP000193017"/>
    </source>
</evidence>
<name>A0A1W6CZ82_9RHOB</name>